<dbReference type="PANTHER" id="PTHR11473">
    <property type="entry name" value="AROMATIC AMINO ACID HYDROXYLASE"/>
    <property type="match status" value="1"/>
</dbReference>
<name>A0A7S2WLF2_9STRA</name>
<feature type="domain" description="Biopterin-dependent aromatic amino acid hydroxylase family profile" evidence="10">
    <location>
        <begin position="108"/>
        <end position="451"/>
    </location>
</feature>
<evidence type="ECO:0000256" key="4">
    <source>
        <dbReference type="ARBA" id="ARBA00022723"/>
    </source>
</evidence>
<dbReference type="InterPro" id="IPR018301">
    <property type="entry name" value="ArAA_hydroxylase_Fe/CU_BS"/>
</dbReference>
<accession>A0A7S2WLF2</accession>
<dbReference type="InterPro" id="IPR036951">
    <property type="entry name" value="ArAA_hydroxylase_sf"/>
</dbReference>
<dbReference type="PROSITE" id="PS51671">
    <property type="entry name" value="ACT"/>
    <property type="match status" value="1"/>
</dbReference>
<dbReference type="InterPro" id="IPR002912">
    <property type="entry name" value="ACT_dom"/>
</dbReference>
<comment type="similarity">
    <text evidence="2">Belongs to the biopterin-dependent aromatic amino acid hydroxylase family.</text>
</comment>
<evidence type="ECO:0000313" key="12">
    <source>
        <dbReference type="EMBL" id="CAD9694941.1"/>
    </source>
</evidence>
<keyword evidence="7" id="KW-0503">Monooxygenase</keyword>
<dbReference type="Gene3D" id="1.10.800.10">
    <property type="entry name" value="Aromatic amino acid hydroxylase"/>
    <property type="match status" value="1"/>
</dbReference>
<sequence>MSLFSASRVVLRCTRPALRCLRGNRCLSTHPVSSSLGAVDPRTSILMEIHDSPGALHEVLRYFWKYDINITHIESRPVKNDGSFEIFVDFNASGDHGATEAVLNSLRIQSKRLLVLDARKVHWFPRHISDLDEVANRVLDAGIDLESDHPGFSDPVYRERRSMLAENALKHRYGNPLPHIEYSKEEVEAWGVVYDRLQELLGKFACSEYLKIMPMLQQHCGYSRDNIPQQEDISRFLSRTTGFQLRPVAGLLSSRDFLNGLAFRTFFCTQYIRHHSVPLYTPEPDIVHELMGHVPMFADPDFAEFSQEIGLASLGASDEEVQKLATCYWHSVEFGLCRQQGELKAYGAGLLSSFGELEYACAPYRPAGDEEVYPEYREWLPEHAARQEFPITTYQPVYFVAESLGDAKRRMRTYCERMSRPFYARYNGNTQTVWVDRAVETAPLEDPTLVA</sequence>
<dbReference type="PRINTS" id="PR00372">
    <property type="entry name" value="FYWHYDRXLASE"/>
</dbReference>
<protein>
    <recommendedName>
        <fullName evidence="3">phenylalanine 4-monooxygenase</fullName>
        <ecNumber evidence="3">1.14.16.1</ecNumber>
    </recommendedName>
</protein>
<dbReference type="PROSITE" id="PS51410">
    <property type="entry name" value="BH4_AAA_HYDROXYL_2"/>
    <property type="match status" value="1"/>
</dbReference>
<comment type="cofactor">
    <cofactor evidence="1 9">
        <name>Fe(2+)</name>
        <dbReference type="ChEBI" id="CHEBI:29033"/>
    </cofactor>
</comment>
<dbReference type="EC" id="1.14.16.1" evidence="3"/>
<dbReference type="PROSITE" id="PS00367">
    <property type="entry name" value="BH4_AAA_HYDROXYL_1"/>
    <property type="match status" value="1"/>
</dbReference>
<feature type="binding site" evidence="8">
    <location>
        <position position="333"/>
    </location>
    <ligand>
        <name>Fe cation</name>
        <dbReference type="ChEBI" id="CHEBI:24875"/>
    </ligand>
</feature>
<dbReference type="InterPro" id="IPR019773">
    <property type="entry name" value="Tyrosine_3-monooxygenase-like"/>
</dbReference>
<evidence type="ECO:0000256" key="9">
    <source>
        <dbReference type="PIRSR" id="PIRSR601273-2"/>
    </source>
</evidence>
<dbReference type="InterPro" id="IPR001273">
    <property type="entry name" value="ArAA_hydroxylase"/>
</dbReference>
<dbReference type="PIRSF" id="PIRSF000336">
    <property type="entry name" value="TH"/>
    <property type="match status" value="1"/>
</dbReference>
<dbReference type="GO" id="GO:0004505">
    <property type="term" value="F:phenylalanine 4-monooxygenase activity"/>
    <property type="evidence" value="ECO:0007669"/>
    <property type="project" value="UniProtKB-EC"/>
</dbReference>
<organism evidence="12">
    <name type="scientific">Rhizochromulina marina</name>
    <dbReference type="NCBI Taxonomy" id="1034831"/>
    <lineage>
        <taxon>Eukaryota</taxon>
        <taxon>Sar</taxon>
        <taxon>Stramenopiles</taxon>
        <taxon>Ochrophyta</taxon>
        <taxon>Dictyochophyceae</taxon>
        <taxon>Rhizochromulinales</taxon>
        <taxon>Rhizochromulina</taxon>
    </lineage>
</organism>
<keyword evidence="4 8" id="KW-0479">Metal-binding</keyword>
<evidence type="ECO:0000259" key="11">
    <source>
        <dbReference type="PROSITE" id="PS51671"/>
    </source>
</evidence>
<dbReference type="AlphaFoldDB" id="A0A7S2WLF2"/>
<feature type="domain" description="ACT" evidence="11">
    <location>
        <begin position="44"/>
        <end position="123"/>
    </location>
</feature>
<reference evidence="12" key="1">
    <citation type="submission" date="2021-01" db="EMBL/GenBank/DDBJ databases">
        <authorList>
            <person name="Corre E."/>
            <person name="Pelletier E."/>
            <person name="Niang G."/>
            <person name="Scheremetjew M."/>
            <person name="Finn R."/>
            <person name="Kale V."/>
            <person name="Holt S."/>
            <person name="Cochrane G."/>
            <person name="Meng A."/>
            <person name="Brown T."/>
            <person name="Cohen L."/>
        </authorList>
    </citation>
    <scope>NUCLEOTIDE SEQUENCE</scope>
    <source>
        <strain evidence="12">CCMP1243</strain>
    </source>
</reference>
<dbReference type="InterPro" id="IPR019774">
    <property type="entry name" value="Aromatic-AA_hydroxylase_C"/>
</dbReference>
<dbReference type="InterPro" id="IPR045865">
    <property type="entry name" value="ACT-like_dom_sf"/>
</dbReference>
<feature type="binding site" evidence="8">
    <location>
        <position position="293"/>
    </location>
    <ligand>
        <name>Fe cation</name>
        <dbReference type="ChEBI" id="CHEBI:24875"/>
    </ligand>
</feature>
<evidence type="ECO:0000256" key="8">
    <source>
        <dbReference type="PIRSR" id="PIRSR000336-1"/>
    </source>
</evidence>
<gene>
    <name evidence="12" type="ORF">RMAR1173_LOCUS12979</name>
</gene>
<dbReference type="EMBL" id="HBHJ01019613">
    <property type="protein sequence ID" value="CAD9694941.1"/>
    <property type="molecule type" value="Transcribed_RNA"/>
</dbReference>
<proteinExistence type="inferred from homology"/>
<dbReference type="GO" id="GO:0005506">
    <property type="term" value="F:iron ion binding"/>
    <property type="evidence" value="ECO:0007669"/>
    <property type="project" value="InterPro"/>
</dbReference>
<dbReference type="Pfam" id="PF01842">
    <property type="entry name" value="ACT"/>
    <property type="match status" value="1"/>
</dbReference>
<evidence type="ECO:0000256" key="7">
    <source>
        <dbReference type="ARBA" id="ARBA00023033"/>
    </source>
</evidence>
<dbReference type="Pfam" id="PF00351">
    <property type="entry name" value="Biopterin_H"/>
    <property type="match status" value="1"/>
</dbReference>
<dbReference type="CDD" id="cd04880">
    <property type="entry name" value="ACT_AAAH-PDT-like"/>
    <property type="match status" value="1"/>
</dbReference>
<evidence type="ECO:0000259" key="10">
    <source>
        <dbReference type="PROSITE" id="PS51410"/>
    </source>
</evidence>
<feature type="binding site" evidence="8">
    <location>
        <position position="288"/>
    </location>
    <ligand>
        <name>Fe cation</name>
        <dbReference type="ChEBI" id="CHEBI:24875"/>
    </ligand>
</feature>
<evidence type="ECO:0000256" key="3">
    <source>
        <dbReference type="ARBA" id="ARBA00011995"/>
    </source>
</evidence>
<dbReference type="SUPFAM" id="SSF56534">
    <property type="entry name" value="Aromatic aminoacid monoxygenases, catalytic and oligomerization domains"/>
    <property type="match status" value="1"/>
</dbReference>
<keyword evidence="5" id="KW-0560">Oxidoreductase</keyword>
<dbReference type="PANTHER" id="PTHR11473:SF24">
    <property type="entry name" value="PHENYLALANINE-4-HYDROXYLASE"/>
    <property type="match status" value="1"/>
</dbReference>
<evidence type="ECO:0000256" key="1">
    <source>
        <dbReference type="ARBA" id="ARBA00001954"/>
    </source>
</evidence>
<evidence type="ECO:0000256" key="5">
    <source>
        <dbReference type="ARBA" id="ARBA00023002"/>
    </source>
</evidence>
<dbReference type="InterPro" id="IPR036329">
    <property type="entry name" value="Aro-AA_hydroxylase_C_sf"/>
</dbReference>
<keyword evidence="6 8" id="KW-0408">Iron</keyword>
<evidence type="ECO:0000256" key="6">
    <source>
        <dbReference type="ARBA" id="ARBA00023004"/>
    </source>
</evidence>
<evidence type="ECO:0000256" key="2">
    <source>
        <dbReference type="ARBA" id="ARBA00009712"/>
    </source>
</evidence>
<dbReference type="SUPFAM" id="SSF55021">
    <property type="entry name" value="ACT-like"/>
    <property type="match status" value="1"/>
</dbReference>